<gene>
    <name evidence="5" type="ORF">G7043_14695</name>
</gene>
<comment type="subcellular location">
    <subcellularLocation>
        <location evidence="1">Cytoplasm</location>
        <location evidence="1">Cytoskeleton</location>
    </subcellularLocation>
</comment>
<dbReference type="GO" id="GO:0005856">
    <property type="term" value="C:cytoskeleton"/>
    <property type="evidence" value="ECO:0007669"/>
    <property type="project" value="UniProtKB-SubCell"/>
</dbReference>
<feature type="compositionally biased region" description="Acidic residues" evidence="4">
    <location>
        <begin position="636"/>
        <end position="646"/>
    </location>
</feature>
<accession>A0A7C9VR00</accession>
<dbReference type="PANTHER" id="PTHR24107">
    <property type="entry name" value="YNEIN REGULATORY COMPLEX SUBUNIT 5"/>
    <property type="match status" value="1"/>
</dbReference>
<keyword evidence="3" id="KW-0206">Cytoskeleton</keyword>
<dbReference type="SMART" id="SM00368">
    <property type="entry name" value="LRR_RI"/>
    <property type="match status" value="2"/>
</dbReference>
<comment type="caution">
    <text evidence="5">The sequence shown here is derived from an EMBL/GenBank/DDBJ whole genome shotgun (WGS) entry which is preliminary data.</text>
</comment>
<organism evidence="5 6">
    <name type="scientific">Lentzea alba</name>
    <dbReference type="NCBI Taxonomy" id="2714351"/>
    <lineage>
        <taxon>Bacteria</taxon>
        <taxon>Bacillati</taxon>
        <taxon>Actinomycetota</taxon>
        <taxon>Actinomycetes</taxon>
        <taxon>Pseudonocardiales</taxon>
        <taxon>Pseudonocardiaceae</taxon>
        <taxon>Lentzea</taxon>
    </lineage>
</organism>
<dbReference type="InterPro" id="IPR001611">
    <property type="entry name" value="Leu-rich_rpt"/>
</dbReference>
<evidence type="ECO:0000256" key="1">
    <source>
        <dbReference type="ARBA" id="ARBA00004245"/>
    </source>
</evidence>
<keyword evidence="2" id="KW-0963">Cytoplasm</keyword>
<evidence type="ECO:0000313" key="5">
    <source>
        <dbReference type="EMBL" id="NGY60175.1"/>
    </source>
</evidence>
<dbReference type="EMBL" id="JAAMPJ010000003">
    <property type="protein sequence ID" value="NGY60175.1"/>
    <property type="molecule type" value="Genomic_DNA"/>
</dbReference>
<dbReference type="SUPFAM" id="SSF52047">
    <property type="entry name" value="RNI-like"/>
    <property type="match status" value="1"/>
</dbReference>
<dbReference type="PANTHER" id="PTHR24107:SF2">
    <property type="entry name" value="NLR FAMILY CARD DOMAIN CONTAINING 3"/>
    <property type="match status" value="1"/>
</dbReference>
<dbReference type="InterPro" id="IPR052410">
    <property type="entry name" value="DRC5"/>
</dbReference>
<proteinExistence type="predicted"/>
<dbReference type="Pfam" id="PF13516">
    <property type="entry name" value="LRR_6"/>
    <property type="match status" value="3"/>
</dbReference>
<evidence type="ECO:0000313" key="6">
    <source>
        <dbReference type="Proteomes" id="UP000481360"/>
    </source>
</evidence>
<dbReference type="InterPro" id="IPR032675">
    <property type="entry name" value="LRR_dom_sf"/>
</dbReference>
<dbReference type="RefSeq" id="WP_166046162.1">
    <property type="nucleotide sequence ID" value="NZ_JAAMPJ010000003.1"/>
</dbReference>
<evidence type="ECO:0008006" key="7">
    <source>
        <dbReference type="Google" id="ProtNLM"/>
    </source>
</evidence>
<dbReference type="AlphaFoldDB" id="A0A7C9VR00"/>
<sequence length="680" mass="73808">MIPEVERALRGTPTRLAFRALCAAVTRAGAQPELLAWCEEQLSAWPDETRQAPWSWLAALESGFTKPVWRLVRSLDLRGDHNGLRKLSLPDPRVRAEVRAVSHLQLGWYDHEQAAALAENAEHWEHLRSAEFSGLMEFDAAALARFAAGEAVTRLESLVAVRAWESLWHFEIPPILIDRPTRLRHAGLRAPDLIHLLRNDLAPDLTSAEVLVASLEEARELAACPQLAALDRLAIGFRCGRDGKSPLWRSFFGNVIEADDVACEEFFSLAKLTNLRSLTAHGTSMGMGREGLGARGVEAIAGSGVVERLSELTLRTLPIGDEAIARVLGAVDPATVEKIVLADLVATDRAADAVAADYPRLRYLDLSKNKFGAEGVRKLLAARLPALEHLDLSGGSGGSPHYSRGDMQPIGDAGAQTVARSCLALKTLDLSATGLTSAGLSAVLELPLETLVVSGNPLGGLTSAPDAAAWRTLRTWHLDDCALGDADLSSLPASAPLLDSLSLSYNNIGSNGARALAEWPVLPQLWELGLHDNVIGDDGLVDLARSRAAQRLLELDLEQDVWTANHRRNSASLPAEVVAVESFPNLDAMFLGVIDGYHGSRSSCGFPVERHEELIRTGRPELVAFLEHVEPHDLLPDENPDPDPPSEDFRAGRAEKYAKDFAEAEEFADRMRSDDIGWPP</sequence>
<evidence type="ECO:0000256" key="2">
    <source>
        <dbReference type="ARBA" id="ARBA00022490"/>
    </source>
</evidence>
<protein>
    <recommendedName>
        <fullName evidence="7">Leucine Rich repeat-containing protein</fullName>
    </recommendedName>
</protein>
<dbReference type="Proteomes" id="UP000481360">
    <property type="component" value="Unassembled WGS sequence"/>
</dbReference>
<feature type="region of interest" description="Disordered" evidence="4">
    <location>
        <begin position="632"/>
        <end position="653"/>
    </location>
</feature>
<evidence type="ECO:0000256" key="3">
    <source>
        <dbReference type="ARBA" id="ARBA00023212"/>
    </source>
</evidence>
<name>A0A7C9VR00_9PSEU</name>
<evidence type="ECO:0000256" key="4">
    <source>
        <dbReference type="SAM" id="MobiDB-lite"/>
    </source>
</evidence>
<reference evidence="5 6" key="1">
    <citation type="submission" date="2020-03" db="EMBL/GenBank/DDBJ databases">
        <title>Isolation and identification of active actinomycetes.</title>
        <authorList>
            <person name="Sun X."/>
        </authorList>
    </citation>
    <scope>NUCLEOTIDE SEQUENCE [LARGE SCALE GENOMIC DNA]</scope>
    <source>
        <strain evidence="5 6">NEAU-D13</strain>
    </source>
</reference>
<dbReference type="Gene3D" id="3.80.10.10">
    <property type="entry name" value="Ribonuclease Inhibitor"/>
    <property type="match status" value="3"/>
</dbReference>
<keyword evidence="6" id="KW-1185">Reference proteome</keyword>